<feature type="compositionally biased region" description="Polar residues" evidence="1">
    <location>
        <begin position="57"/>
        <end position="73"/>
    </location>
</feature>
<feature type="region of interest" description="Disordered" evidence="1">
    <location>
        <begin position="57"/>
        <end position="77"/>
    </location>
</feature>
<keyword evidence="3" id="KW-1185">Reference proteome</keyword>
<comment type="caution">
    <text evidence="2">The sequence shown here is derived from an EMBL/GenBank/DDBJ whole genome shotgun (WGS) entry which is preliminary data.</text>
</comment>
<dbReference type="Proteomes" id="UP001311915">
    <property type="component" value="Unassembled WGS sequence"/>
</dbReference>
<sequence length="237" mass="26549">MVEINVRDVAIPHITSVTSCIQKLEAGGRFELKQSMVQLLPTNGQFTEKQFGQFASAKNSRPQGGLSGNTDPNPRQLWLGSPKPTTIILQLADRFVARLEGVVVDAFVQVRSLIFLVYFVVKNFEPDPQVPFIMGRPFLAIGCAIIDVAAGQLNMRAHDKVEVFDVYKALKLPAVYEELFAITVIDLEAEARYIASKDLLECVLVGDDIMGMLKLRKWYSFLCEEYRHIKRSLGAVE</sequence>
<accession>A0AAV9L9I0</accession>
<evidence type="ECO:0000313" key="2">
    <source>
        <dbReference type="EMBL" id="KAK4721515.1"/>
    </source>
</evidence>
<reference evidence="2 3" key="1">
    <citation type="submission" date="2023-10" db="EMBL/GenBank/DDBJ databases">
        <title>Genome-Wide Identification Analysis in wild type Solanum Pinnatisectum Reveals Some Genes Defensing Phytophthora Infestans.</title>
        <authorList>
            <person name="Sun C."/>
        </authorList>
    </citation>
    <scope>NUCLEOTIDE SEQUENCE [LARGE SCALE GENOMIC DNA]</scope>
    <source>
        <strain evidence="2">LQN</strain>
        <tissue evidence="2">Leaf</tissue>
    </source>
</reference>
<dbReference type="PANTHER" id="PTHR33067">
    <property type="entry name" value="RNA-DIRECTED DNA POLYMERASE-RELATED"/>
    <property type="match status" value="1"/>
</dbReference>
<dbReference type="PROSITE" id="PS51257">
    <property type="entry name" value="PROKAR_LIPOPROTEIN"/>
    <property type="match status" value="1"/>
</dbReference>
<organism evidence="2 3">
    <name type="scientific">Solanum pinnatisectum</name>
    <name type="common">tansyleaf nightshade</name>
    <dbReference type="NCBI Taxonomy" id="50273"/>
    <lineage>
        <taxon>Eukaryota</taxon>
        <taxon>Viridiplantae</taxon>
        <taxon>Streptophyta</taxon>
        <taxon>Embryophyta</taxon>
        <taxon>Tracheophyta</taxon>
        <taxon>Spermatophyta</taxon>
        <taxon>Magnoliopsida</taxon>
        <taxon>eudicotyledons</taxon>
        <taxon>Gunneridae</taxon>
        <taxon>Pentapetalae</taxon>
        <taxon>asterids</taxon>
        <taxon>lamiids</taxon>
        <taxon>Solanales</taxon>
        <taxon>Solanaceae</taxon>
        <taxon>Solanoideae</taxon>
        <taxon>Solaneae</taxon>
        <taxon>Solanum</taxon>
    </lineage>
</organism>
<protein>
    <submittedName>
        <fullName evidence="2">Uncharacterized protein</fullName>
    </submittedName>
</protein>
<proteinExistence type="predicted"/>
<name>A0AAV9L9I0_9SOLN</name>
<gene>
    <name evidence="2" type="ORF">R3W88_011748</name>
</gene>
<dbReference type="AlphaFoldDB" id="A0AAV9L9I0"/>
<evidence type="ECO:0000313" key="3">
    <source>
        <dbReference type="Proteomes" id="UP001311915"/>
    </source>
</evidence>
<evidence type="ECO:0000256" key="1">
    <source>
        <dbReference type="SAM" id="MobiDB-lite"/>
    </source>
</evidence>
<dbReference type="PANTHER" id="PTHR33067:SF39">
    <property type="entry name" value="TRANSCRIPTION FACTOR INTERACTOR AND REGULATOR CCHC(ZN) FAMILY"/>
    <property type="match status" value="1"/>
</dbReference>
<dbReference type="EMBL" id="JAWPEI010000007">
    <property type="protein sequence ID" value="KAK4721515.1"/>
    <property type="molecule type" value="Genomic_DNA"/>
</dbReference>